<dbReference type="RefSeq" id="WP_126109438.1">
    <property type="nucleotide sequence ID" value="NZ_CP034465.1"/>
</dbReference>
<dbReference type="PANTHER" id="PTHR43844:SF1">
    <property type="entry name" value="METHIONINE SYNTHASE"/>
    <property type="match status" value="1"/>
</dbReference>
<dbReference type="Pfam" id="PF01717">
    <property type="entry name" value="Meth_synt_2"/>
    <property type="match status" value="1"/>
</dbReference>
<gene>
    <name evidence="2" type="ORF">EJN90_05860</name>
</gene>
<evidence type="ECO:0000313" key="3">
    <source>
        <dbReference type="Proteomes" id="UP000273326"/>
    </source>
</evidence>
<keyword evidence="3" id="KW-1185">Reference proteome</keyword>
<dbReference type="OrthoDB" id="6430685at2"/>
<keyword evidence="2" id="KW-0489">Methyltransferase</keyword>
<proteinExistence type="predicted"/>
<dbReference type="Proteomes" id="UP000273326">
    <property type="component" value="Chromosome"/>
</dbReference>
<evidence type="ECO:0000259" key="1">
    <source>
        <dbReference type="Pfam" id="PF01717"/>
    </source>
</evidence>
<dbReference type="GO" id="GO:0003871">
    <property type="term" value="F:5-methyltetrahydropteroyltriglutamate-homocysteine S-methyltransferase activity"/>
    <property type="evidence" value="ECO:0007669"/>
    <property type="project" value="UniProtKB-EC"/>
</dbReference>
<dbReference type="GO" id="GO:0032259">
    <property type="term" value="P:methylation"/>
    <property type="evidence" value="ECO:0007669"/>
    <property type="project" value="UniProtKB-KW"/>
</dbReference>
<dbReference type="PANTHER" id="PTHR43844">
    <property type="entry name" value="METHIONINE SYNTHASE"/>
    <property type="match status" value="1"/>
</dbReference>
<feature type="domain" description="Cobalamin-independent methionine synthase MetE C-terminal/archaeal" evidence="1">
    <location>
        <begin position="18"/>
        <end position="359"/>
    </location>
</feature>
<evidence type="ECO:0000313" key="2">
    <source>
        <dbReference type="EMBL" id="AZP04229.1"/>
    </source>
</evidence>
<reference evidence="3" key="1">
    <citation type="submission" date="2018-12" db="EMBL/GenBank/DDBJ databases">
        <title>Complete genome sequencing of Jeotgalibaca sp. H21T32.</title>
        <authorList>
            <person name="Bae J.-W."/>
            <person name="Lee S.-Y."/>
        </authorList>
    </citation>
    <scope>NUCLEOTIDE SEQUENCE [LARGE SCALE GENOMIC DNA]</scope>
    <source>
        <strain evidence="3">H21T32</strain>
    </source>
</reference>
<dbReference type="EMBL" id="CP034465">
    <property type="protein sequence ID" value="AZP04229.1"/>
    <property type="molecule type" value="Genomic_DNA"/>
</dbReference>
<organism evidence="2 3">
    <name type="scientific">Jeotgalibaca ciconiae</name>
    <dbReference type="NCBI Taxonomy" id="2496265"/>
    <lineage>
        <taxon>Bacteria</taxon>
        <taxon>Bacillati</taxon>
        <taxon>Bacillota</taxon>
        <taxon>Bacilli</taxon>
        <taxon>Lactobacillales</taxon>
        <taxon>Carnobacteriaceae</taxon>
        <taxon>Jeotgalibaca</taxon>
    </lineage>
</organism>
<accession>A0A3S9HA40</accession>
<sequence length="382" mass="43149">MTIQTFTERKISPFRYDTVGSFLRPEELKEARVKFNSGEISAEELKEVEDKEIIKLIKKQEEAGLKAVSDGEFRRSWWHLDFFWGLQGVEFKIPAQGYLFHGEETRPGTVTISGKISCENHPFVEDYKFVRDHVSKGIQVKQTIPAPAQILVELFRDDNLEDVRKFYATNEELIADLVAAYKQVILDIYNEGARSIQLDDCTWGMLVAPLPAGIPVPEGQTELDVRIASKELYLSVNNAVIDGLPDDLIVNTHVCRGNYHSTYASAGPYDFVADPLFNKENVHAYYLEYDSDRSGGFEPLKLVSPDKLVVLGLITSKDGELEDRQTIINRIHEAAQYIDLNQLALSPQCGFASTEEGNIITEEQQWAKIALVKSIAQEVWGE</sequence>
<dbReference type="InterPro" id="IPR002629">
    <property type="entry name" value="Met_Synth_C/arc"/>
</dbReference>
<dbReference type="EC" id="2.1.1.14" evidence="2"/>
<dbReference type="SUPFAM" id="SSF51726">
    <property type="entry name" value="UROD/MetE-like"/>
    <property type="match status" value="1"/>
</dbReference>
<dbReference type="GO" id="GO:0009086">
    <property type="term" value="P:methionine biosynthetic process"/>
    <property type="evidence" value="ECO:0007669"/>
    <property type="project" value="InterPro"/>
</dbReference>
<dbReference type="AlphaFoldDB" id="A0A3S9HA40"/>
<keyword evidence="2" id="KW-0808">Transferase</keyword>
<dbReference type="InterPro" id="IPR038071">
    <property type="entry name" value="UROD/MetE-like_sf"/>
</dbReference>
<dbReference type="KEGG" id="jeh:EJN90_05860"/>
<name>A0A3S9HA40_9LACT</name>
<protein>
    <submittedName>
        <fullName evidence="2">5-methyltetrahydropteroyltriglutamate--homocysteine S-methyltransferase</fullName>
        <ecNumber evidence="2">2.1.1.14</ecNumber>
    </submittedName>
</protein>
<dbReference type="Gene3D" id="3.20.20.210">
    <property type="match status" value="1"/>
</dbReference>
<dbReference type="NCBIfam" id="NF005085">
    <property type="entry name" value="PRK06520.1"/>
    <property type="match status" value="1"/>
</dbReference>
<dbReference type="CDD" id="cd03311">
    <property type="entry name" value="CIMS_C_terminal_like"/>
    <property type="match status" value="1"/>
</dbReference>
<dbReference type="GO" id="GO:0008270">
    <property type="term" value="F:zinc ion binding"/>
    <property type="evidence" value="ECO:0007669"/>
    <property type="project" value="InterPro"/>
</dbReference>